<dbReference type="AlphaFoldDB" id="A0A0F8ZGT6"/>
<proteinExistence type="predicted"/>
<dbReference type="EMBL" id="LAZR01047950">
    <property type="protein sequence ID" value="KKK93032.1"/>
    <property type="molecule type" value="Genomic_DNA"/>
</dbReference>
<comment type="caution">
    <text evidence="1">The sequence shown here is derived from an EMBL/GenBank/DDBJ whole genome shotgun (WGS) entry which is preliminary data.</text>
</comment>
<evidence type="ECO:0000313" key="1">
    <source>
        <dbReference type="EMBL" id="KKK93032.1"/>
    </source>
</evidence>
<protein>
    <submittedName>
        <fullName evidence="1">Uncharacterized protein</fullName>
    </submittedName>
</protein>
<reference evidence="1" key="1">
    <citation type="journal article" date="2015" name="Nature">
        <title>Complex archaea that bridge the gap between prokaryotes and eukaryotes.</title>
        <authorList>
            <person name="Spang A."/>
            <person name="Saw J.H."/>
            <person name="Jorgensen S.L."/>
            <person name="Zaremba-Niedzwiedzka K."/>
            <person name="Martijn J."/>
            <person name="Lind A.E."/>
            <person name="van Eijk R."/>
            <person name="Schleper C."/>
            <person name="Guy L."/>
            <person name="Ettema T.J."/>
        </authorList>
    </citation>
    <scope>NUCLEOTIDE SEQUENCE</scope>
</reference>
<sequence length="63" mass="7547">TIPIEDKLISRYDNIENLQEFMNLIYEKYSNQVIQYAEGKISPNMVLRDNQLYSQILEKNVKH</sequence>
<gene>
    <name evidence="1" type="ORF">LCGC14_2696950</name>
</gene>
<feature type="non-terminal residue" evidence="1">
    <location>
        <position position="1"/>
    </location>
</feature>
<name>A0A0F8ZGT6_9ZZZZ</name>
<accession>A0A0F8ZGT6</accession>
<organism evidence="1">
    <name type="scientific">marine sediment metagenome</name>
    <dbReference type="NCBI Taxonomy" id="412755"/>
    <lineage>
        <taxon>unclassified sequences</taxon>
        <taxon>metagenomes</taxon>
        <taxon>ecological metagenomes</taxon>
    </lineage>
</organism>